<protein>
    <submittedName>
        <fullName evidence="1">Na(+)-translocating NADH-quinone reductase subunit F</fullName>
    </submittedName>
</protein>
<evidence type="ECO:0000313" key="2">
    <source>
        <dbReference type="Proteomes" id="UP000829517"/>
    </source>
</evidence>
<sequence length="119" mass="13749">MLEEFTEQELHNLAMNVVGKDIEKQGFEFISVNSQLKKDPQFVCLKNKKLHFIVVKAILYPDNPEKYNVTYMETMRAHALKFKARTFFAGVGIANAKDYEAPIKKGEKYITNYNGIIEI</sequence>
<organism evidence="1 2">
    <name type="scientific">Joostella atrarenae</name>
    <dbReference type="NCBI Taxonomy" id="679257"/>
    <lineage>
        <taxon>Bacteria</taxon>
        <taxon>Pseudomonadati</taxon>
        <taxon>Bacteroidota</taxon>
        <taxon>Flavobacteriia</taxon>
        <taxon>Flavobacteriales</taxon>
        <taxon>Flavobacteriaceae</taxon>
        <taxon>Joostella</taxon>
    </lineage>
</organism>
<reference evidence="1 2" key="1">
    <citation type="submission" date="2021-01" db="EMBL/GenBank/DDBJ databases">
        <title>Genome sequencing of Joostella atrarenae M1-2 (= KCTC 23194).</title>
        <authorList>
            <person name="Zakaria M.R."/>
            <person name="Lam M.Q."/>
            <person name="Chong C.S."/>
        </authorList>
    </citation>
    <scope>NUCLEOTIDE SEQUENCE [LARGE SCALE GENOMIC DNA]</scope>
    <source>
        <strain evidence="1 2">M1-2</strain>
    </source>
</reference>
<dbReference type="EMBL" id="JAETXX010000010">
    <property type="protein sequence ID" value="MCF8715818.1"/>
    <property type="molecule type" value="Genomic_DNA"/>
</dbReference>
<gene>
    <name evidence="1" type="ORF">JM658_13360</name>
</gene>
<keyword evidence="2" id="KW-1185">Reference proteome</keyword>
<dbReference type="Proteomes" id="UP000829517">
    <property type="component" value="Unassembled WGS sequence"/>
</dbReference>
<dbReference type="RefSeq" id="WP_236959782.1">
    <property type="nucleotide sequence ID" value="NZ_JAETXX010000010.1"/>
</dbReference>
<comment type="caution">
    <text evidence="1">The sequence shown here is derived from an EMBL/GenBank/DDBJ whole genome shotgun (WGS) entry which is preliminary data.</text>
</comment>
<accession>A0ABS9J5W1</accession>
<evidence type="ECO:0000313" key="1">
    <source>
        <dbReference type="EMBL" id="MCF8715818.1"/>
    </source>
</evidence>
<proteinExistence type="predicted"/>
<name>A0ABS9J5W1_9FLAO</name>